<reference evidence="9" key="2">
    <citation type="submission" date="2023-05" db="EMBL/GenBank/DDBJ databases">
        <authorList>
            <person name="Fouks B."/>
        </authorList>
    </citation>
    <scope>NUCLEOTIDE SEQUENCE</scope>
    <source>
        <strain evidence="9">Stay&amp;Tobe</strain>
        <tissue evidence="9">Testes</tissue>
    </source>
</reference>
<evidence type="ECO:0000313" key="10">
    <source>
        <dbReference type="Proteomes" id="UP001233999"/>
    </source>
</evidence>
<evidence type="ECO:0000256" key="4">
    <source>
        <dbReference type="ARBA" id="ARBA00022989"/>
    </source>
</evidence>
<feature type="transmembrane region" description="Helical" evidence="8">
    <location>
        <begin position="210"/>
        <end position="230"/>
    </location>
</feature>
<reference evidence="9" key="1">
    <citation type="journal article" date="2023" name="IScience">
        <title>Live-bearing cockroach genome reveals convergent evolutionary mechanisms linked to viviparity in insects and beyond.</title>
        <authorList>
            <person name="Fouks B."/>
            <person name="Harrison M.C."/>
            <person name="Mikhailova A.A."/>
            <person name="Marchal E."/>
            <person name="English S."/>
            <person name="Carruthers M."/>
            <person name="Jennings E.C."/>
            <person name="Chiamaka E.L."/>
            <person name="Frigard R.A."/>
            <person name="Pippel M."/>
            <person name="Attardo G.M."/>
            <person name="Benoit J.B."/>
            <person name="Bornberg-Bauer E."/>
            <person name="Tobe S.S."/>
        </authorList>
    </citation>
    <scope>NUCLEOTIDE SEQUENCE</scope>
    <source>
        <strain evidence="9">Stay&amp;Tobe</strain>
    </source>
</reference>
<keyword evidence="2" id="KW-1003">Cell membrane</keyword>
<keyword evidence="5 8" id="KW-0472">Membrane</keyword>
<evidence type="ECO:0000256" key="5">
    <source>
        <dbReference type="ARBA" id="ARBA00023136"/>
    </source>
</evidence>
<organism evidence="9 10">
    <name type="scientific">Diploptera punctata</name>
    <name type="common">Pacific beetle cockroach</name>
    <dbReference type="NCBI Taxonomy" id="6984"/>
    <lineage>
        <taxon>Eukaryota</taxon>
        <taxon>Metazoa</taxon>
        <taxon>Ecdysozoa</taxon>
        <taxon>Arthropoda</taxon>
        <taxon>Hexapoda</taxon>
        <taxon>Insecta</taxon>
        <taxon>Pterygota</taxon>
        <taxon>Neoptera</taxon>
        <taxon>Polyneoptera</taxon>
        <taxon>Dictyoptera</taxon>
        <taxon>Blattodea</taxon>
        <taxon>Blaberoidea</taxon>
        <taxon>Blaberidae</taxon>
        <taxon>Diplopterinae</taxon>
        <taxon>Diploptera</taxon>
    </lineage>
</organism>
<evidence type="ECO:0000256" key="6">
    <source>
        <dbReference type="ARBA" id="ARBA00023170"/>
    </source>
</evidence>
<feature type="transmembrane region" description="Helical" evidence="8">
    <location>
        <begin position="153"/>
        <end position="174"/>
    </location>
</feature>
<gene>
    <name evidence="9" type="ORF">L9F63_028265</name>
</gene>
<feature type="transmembrane region" description="Helical" evidence="8">
    <location>
        <begin position="186"/>
        <end position="204"/>
    </location>
</feature>
<evidence type="ECO:0000256" key="3">
    <source>
        <dbReference type="ARBA" id="ARBA00022692"/>
    </source>
</evidence>
<keyword evidence="4 8" id="KW-1133">Transmembrane helix</keyword>
<dbReference type="Proteomes" id="UP001233999">
    <property type="component" value="Unassembled WGS sequence"/>
</dbReference>
<proteinExistence type="predicted"/>
<dbReference type="Gene3D" id="1.10.287.70">
    <property type="match status" value="1"/>
</dbReference>
<dbReference type="SUPFAM" id="SSF53850">
    <property type="entry name" value="Periplasmic binding protein-like II"/>
    <property type="match status" value="1"/>
</dbReference>
<dbReference type="PANTHER" id="PTHR42643">
    <property type="entry name" value="IONOTROPIC RECEPTOR 20A-RELATED"/>
    <property type="match status" value="1"/>
</dbReference>
<evidence type="ECO:0000256" key="8">
    <source>
        <dbReference type="SAM" id="Phobius"/>
    </source>
</evidence>
<dbReference type="AlphaFoldDB" id="A0AAD7ZXA0"/>
<evidence type="ECO:0000256" key="7">
    <source>
        <dbReference type="ARBA" id="ARBA00023180"/>
    </source>
</evidence>
<sequence>MDGRGTLLYRSSVFPEKLARDYQGYPIRISSFEYEPFIMFPEISSGYVTYKAGLEIQLINVILNSLNLTAKFLPPPTKEELWGTPLKNGSWTGMLGEIKLRKSDIVLAGCYYPCHMDIDFECSKIYKFDEERWYVPCAKPISSWTNIFRIFDLPLWIMFFLVYLLVTVLFWLLFKVRYAHNRYRTLNNCMLYLWAIILGFSPPQDIPDKIIIRFIFLLWTFYCMAINLCLPKFPDHIPSRSRT</sequence>
<dbReference type="PANTHER" id="PTHR42643:SF24">
    <property type="entry name" value="IONOTROPIC RECEPTOR 60A"/>
    <property type="match status" value="1"/>
</dbReference>
<dbReference type="InterPro" id="IPR052192">
    <property type="entry name" value="Insect_Ionotropic_Sensory_Rcpt"/>
</dbReference>
<dbReference type="EMBL" id="JASPKZ010006281">
    <property type="protein sequence ID" value="KAJ9587483.1"/>
    <property type="molecule type" value="Genomic_DNA"/>
</dbReference>
<comment type="caution">
    <text evidence="9">The sequence shown here is derived from an EMBL/GenBank/DDBJ whole genome shotgun (WGS) entry which is preliminary data.</text>
</comment>
<comment type="subcellular location">
    <subcellularLocation>
        <location evidence="1">Cell membrane</location>
        <topology evidence="1">Multi-pass membrane protein</topology>
    </subcellularLocation>
</comment>
<evidence type="ECO:0000256" key="1">
    <source>
        <dbReference type="ARBA" id="ARBA00004651"/>
    </source>
</evidence>
<accession>A0AAD7ZXA0</accession>
<dbReference type="Gene3D" id="3.40.190.10">
    <property type="entry name" value="Periplasmic binding protein-like II"/>
    <property type="match status" value="1"/>
</dbReference>
<dbReference type="GO" id="GO:0005886">
    <property type="term" value="C:plasma membrane"/>
    <property type="evidence" value="ECO:0007669"/>
    <property type="project" value="UniProtKB-SubCell"/>
</dbReference>
<keyword evidence="6" id="KW-0675">Receptor</keyword>
<evidence type="ECO:0000313" key="9">
    <source>
        <dbReference type="EMBL" id="KAJ9587483.1"/>
    </source>
</evidence>
<keyword evidence="7" id="KW-0325">Glycoprotein</keyword>
<evidence type="ECO:0000256" key="2">
    <source>
        <dbReference type="ARBA" id="ARBA00022475"/>
    </source>
</evidence>
<keyword evidence="10" id="KW-1185">Reference proteome</keyword>
<keyword evidence="3 8" id="KW-0812">Transmembrane</keyword>
<name>A0AAD7ZXA0_DIPPU</name>
<protein>
    <submittedName>
        <fullName evidence="9">Uncharacterized protein</fullName>
    </submittedName>
</protein>